<keyword evidence="2" id="KW-1133">Transmembrane helix</keyword>
<evidence type="ECO:0000313" key="3">
    <source>
        <dbReference type="EMBL" id="SFP86428.1"/>
    </source>
</evidence>
<feature type="region of interest" description="Disordered" evidence="1">
    <location>
        <begin position="66"/>
        <end position="132"/>
    </location>
</feature>
<evidence type="ECO:0000313" key="4">
    <source>
        <dbReference type="Proteomes" id="UP000198727"/>
    </source>
</evidence>
<accession>A0A1I5TTX0</accession>
<keyword evidence="2" id="KW-0812">Transmembrane</keyword>
<dbReference type="PROSITE" id="PS51318">
    <property type="entry name" value="TAT"/>
    <property type="match status" value="1"/>
</dbReference>
<organism evidence="3 4">
    <name type="scientific">Amycolatopsis arida</name>
    <dbReference type="NCBI Taxonomy" id="587909"/>
    <lineage>
        <taxon>Bacteria</taxon>
        <taxon>Bacillati</taxon>
        <taxon>Actinomycetota</taxon>
        <taxon>Actinomycetes</taxon>
        <taxon>Pseudonocardiales</taxon>
        <taxon>Pseudonocardiaceae</taxon>
        <taxon>Amycolatopsis</taxon>
    </lineage>
</organism>
<keyword evidence="4" id="KW-1185">Reference proteome</keyword>
<evidence type="ECO:0008006" key="5">
    <source>
        <dbReference type="Google" id="ProtNLM"/>
    </source>
</evidence>
<keyword evidence="2" id="KW-0472">Membrane</keyword>
<sequence>MSRRTRRWLVSGVALPGVVLLLGAAPAEAVAVAQEGNDEGNAGLWGLLGLVGLLGLLGLVRQGPRRDAANPLAGYPAANQPPVPHASTNPAARQAPGRADPTAPPTEPTRRSGQLYPTEDPEVPPNPPRRQV</sequence>
<gene>
    <name evidence="3" type="ORF">SAMN05421810_103652</name>
</gene>
<evidence type="ECO:0000256" key="1">
    <source>
        <dbReference type="SAM" id="MobiDB-lite"/>
    </source>
</evidence>
<dbReference type="InterPro" id="IPR006311">
    <property type="entry name" value="TAT_signal"/>
</dbReference>
<reference evidence="4" key="1">
    <citation type="submission" date="2016-10" db="EMBL/GenBank/DDBJ databases">
        <authorList>
            <person name="Varghese N."/>
            <person name="Submissions S."/>
        </authorList>
    </citation>
    <scope>NUCLEOTIDE SEQUENCE [LARGE SCALE GENOMIC DNA]</scope>
    <source>
        <strain evidence="4">CGMCC 4.5579</strain>
    </source>
</reference>
<name>A0A1I5TTX0_9PSEU</name>
<protein>
    <recommendedName>
        <fullName evidence="5">MYXO-CTERM domain-containing protein</fullName>
    </recommendedName>
</protein>
<dbReference type="STRING" id="587909.SAMN05421810_103652"/>
<proteinExistence type="predicted"/>
<dbReference type="RefSeq" id="WP_134046051.1">
    <property type="nucleotide sequence ID" value="NZ_FOWW01000003.1"/>
</dbReference>
<dbReference type="Proteomes" id="UP000198727">
    <property type="component" value="Unassembled WGS sequence"/>
</dbReference>
<feature type="compositionally biased region" description="Pro residues" evidence="1">
    <location>
        <begin position="123"/>
        <end position="132"/>
    </location>
</feature>
<evidence type="ECO:0000256" key="2">
    <source>
        <dbReference type="SAM" id="Phobius"/>
    </source>
</evidence>
<dbReference type="EMBL" id="FOWW01000003">
    <property type="protein sequence ID" value="SFP86428.1"/>
    <property type="molecule type" value="Genomic_DNA"/>
</dbReference>
<dbReference type="AlphaFoldDB" id="A0A1I5TTX0"/>
<feature type="transmembrane region" description="Helical" evidence="2">
    <location>
        <begin position="43"/>
        <end position="60"/>
    </location>
</feature>